<protein>
    <submittedName>
        <fullName evidence="4">ABC transporter substrate-binding protein</fullName>
    </submittedName>
</protein>
<evidence type="ECO:0000256" key="1">
    <source>
        <dbReference type="ARBA" id="ARBA00010333"/>
    </source>
</evidence>
<dbReference type="OrthoDB" id="7340028at2"/>
<dbReference type="PANTHER" id="PTHR35936">
    <property type="entry name" value="MEMBRANE-BOUND LYTIC MUREIN TRANSGLYCOSYLASE F"/>
    <property type="match status" value="1"/>
</dbReference>
<dbReference type="SUPFAM" id="SSF53850">
    <property type="entry name" value="Periplasmic binding protein-like II"/>
    <property type="match status" value="1"/>
</dbReference>
<sequence>MRKVWVAMLSGLTYMPWCYGETISVEILTDESYPPYTYAEDGEAVGIYPDIVHAIDEKLVDFDISIRPVPWKRGLKLIESGRSFALMPPYFHPESRSFISPYSHPMLDEDVVIFCNNDVIKQSSRKIWPEDFYGLTIGINSGFNIGGPEFWQASDNGKLSISEAKGNQLNIIKLRSRRIDCYVNDYISILWETKRLLEEEVLEKPLTFSLAMHINTESGYMAYTNVHEERYPYKEKFVREFDAALIELQNSGEIANIVQYYIGE</sequence>
<dbReference type="Proteomes" id="UP000236449">
    <property type="component" value="Unassembled WGS sequence"/>
</dbReference>
<dbReference type="Gene3D" id="3.40.190.10">
    <property type="entry name" value="Periplasmic binding protein-like II"/>
    <property type="match status" value="2"/>
</dbReference>
<name>A0A2J8HSX9_VIBDI</name>
<comment type="similarity">
    <text evidence="1">Belongs to the bacterial solute-binding protein 3 family.</text>
</comment>
<evidence type="ECO:0000256" key="2">
    <source>
        <dbReference type="ARBA" id="ARBA00022729"/>
    </source>
</evidence>
<proteinExistence type="inferred from homology"/>
<evidence type="ECO:0000259" key="3">
    <source>
        <dbReference type="Pfam" id="PF00497"/>
    </source>
</evidence>
<dbReference type="Pfam" id="PF00497">
    <property type="entry name" value="SBP_bac_3"/>
    <property type="match status" value="1"/>
</dbReference>
<reference evidence="4 5" key="1">
    <citation type="submission" date="2018-01" db="EMBL/GenBank/DDBJ databases">
        <title>Draft genome sequences of six Vibrio diazotrophicus strains isolated from deep-sea sediments of the Baltic Sea.</title>
        <authorList>
            <person name="Castillo D."/>
            <person name="Vandieken V."/>
            <person name="Chiang O."/>
            <person name="Middelboe M."/>
        </authorList>
    </citation>
    <scope>NUCLEOTIDE SEQUENCE [LARGE SCALE GENOMIC DNA]</scope>
    <source>
        <strain evidence="4 5">60.27F</strain>
    </source>
</reference>
<gene>
    <name evidence="4" type="ORF">C1N32_20510</name>
</gene>
<dbReference type="PANTHER" id="PTHR35936:SF25">
    <property type="entry name" value="ABC TRANSPORTER SUBSTRATE-BINDING PROTEIN"/>
    <property type="match status" value="1"/>
</dbReference>
<evidence type="ECO:0000313" key="5">
    <source>
        <dbReference type="Proteomes" id="UP000236449"/>
    </source>
</evidence>
<evidence type="ECO:0000313" key="4">
    <source>
        <dbReference type="EMBL" id="PNI01365.1"/>
    </source>
</evidence>
<dbReference type="EMBL" id="POSK01000022">
    <property type="protein sequence ID" value="PNI01365.1"/>
    <property type="molecule type" value="Genomic_DNA"/>
</dbReference>
<dbReference type="AlphaFoldDB" id="A0A2J8HSX9"/>
<feature type="domain" description="Solute-binding protein family 3/N-terminal" evidence="3">
    <location>
        <begin position="26"/>
        <end position="264"/>
    </location>
</feature>
<keyword evidence="2" id="KW-0732">Signal</keyword>
<dbReference type="InterPro" id="IPR001638">
    <property type="entry name" value="Solute-binding_3/MltF_N"/>
</dbReference>
<accession>A0A2J8HSX9</accession>
<organism evidence="4 5">
    <name type="scientific">Vibrio diazotrophicus</name>
    <dbReference type="NCBI Taxonomy" id="685"/>
    <lineage>
        <taxon>Bacteria</taxon>
        <taxon>Pseudomonadati</taxon>
        <taxon>Pseudomonadota</taxon>
        <taxon>Gammaproteobacteria</taxon>
        <taxon>Vibrionales</taxon>
        <taxon>Vibrionaceae</taxon>
        <taxon>Vibrio</taxon>
    </lineage>
</organism>
<dbReference type="RefSeq" id="WP_102967261.1">
    <property type="nucleotide sequence ID" value="NZ_POSK01000022.1"/>
</dbReference>
<comment type="caution">
    <text evidence="4">The sequence shown here is derived from an EMBL/GenBank/DDBJ whole genome shotgun (WGS) entry which is preliminary data.</text>
</comment>